<keyword evidence="3" id="KW-1185">Reference proteome</keyword>
<dbReference type="PANTHER" id="PTHR36009:SF3">
    <property type="entry name" value="TRANSMEMBRANE PROTEIN"/>
    <property type="match status" value="1"/>
</dbReference>
<dbReference type="PANTHER" id="PTHR36009">
    <property type="match status" value="1"/>
</dbReference>
<evidence type="ECO:0000256" key="1">
    <source>
        <dbReference type="SAM" id="Phobius"/>
    </source>
</evidence>
<feature type="transmembrane region" description="Helical" evidence="1">
    <location>
        <begin position="137"/>
        <end position="157"/>
    </location>
</feature>
<keyword evidence="1" id="KW-1133">Transmembrane helix</keyword>
<dbReference type="AlphaFoldDB" id="A0AAV7EIC5"/>
<dbReference type="EMBL" id="JAINDJ010000004">
    <property type="protein sequence ID" value="KAG9448580.1"/>
    <property type="molecule type" value="Genomic_DNA"/>
</dbReference>
<protein>
    <recommendedName>
        <fullName evidence="4">Cardiolipin synthase N-terminal domain-containing protein</fullName>
    </recommendedName>
</protein>
<organism evidence="2 3">
    <name type="scientific">Aristolochia fimbriata</name>
    <name type="common">White veined hardy Dutchman's pipe vine</name>
    <dbReference type="NCBI Taxonomy" id="158543"/>
    <lineage>
        <taxon>Eukaryota</taxon>
        <taxon>Viridiplantae</taxon>
        <taxon>Streptophyta</taxon>
        <taxon>Embryophyta</taxon>
        <taxon>Tracheophyta</taxon>
        <taxon>Spermatophyta</taxon>
        <taxon>Magnoliopsida</taxon>
        <taxon>Magnoliidae</taxon>
        <taxon>Piperales</taxon>
        <taxon>Aristolochiaceae</taxon>
        <taxon>Aristolochia</taxon>
    </lineage>
</organism>
<name>A0AAV7EIC5_ARIFI</name>
<accession>A0AAV7EIC5</accession>
<evidence type="ECO:0000313" key="3">
    <source>
        <dbReference type="Proteomes" id="UP000825729"/>
    </source>
</evidence>
<feature type="transmembrane region" description="Helical" evidence="1">
    <location>
        <begin position="87"/>
        <end position="108"/>
    </location>
</feature>
<dbReference type="Proteomes" id="UP000825729">
    <property type="component" value="Unassembled WGS sequence"/>
</dbReference>
<comment type="caution">
    <text evidence="2">The sequence shown here is derived from an EMBL/GenBank/DDBJ whole genome shotgun (WGS) entry which is preliminary data.</text>
</comment>
<feature type="transmembrane region" description="Helical" evidence="1">
    <location>
        <begin position="169"/>
        <end position="189"/>
    </location>
</feature>
<keyword evidence="1" id="KW-0472">Membrane</keyword>
<evidence type="ECO:0008006" key="4">
    <source>
        <dbReference type="Google" id="ProtNLM"/>
    </source>
</evidence>
<evidence type="ECO:0000313" key="2">
    <source>
        <dbReference type="EMBL" id="KAG9448580.1"/>
    </source>
</evidence>
<proteinExistence type="predicted"/>
<reference evidence="2 3" key="1">
    <citation type="submission" date="2021-07" db="EMBL/GenBank/DDBJ databases">
        <title>The Aristolochia fimbriata genome: insights into angiosperm evolution, floral development and chemical biosynthesis.</title>
        <authorList>
            <person name="Jiao Y."/>
        </authorList>
    </citation>
    <scope>NUCLEOTIDE SEQUENCE [LARGE SCALE GENOMIC DNA]</scope>
    <source>
        <strain evidence="2">IBCAS-2021</strain>
        <tissue evidence="2">Leaf</tissue>
    </source>
</reference>
<feature type="transmembrane region" description="Helical" evidence="1">
    <location>
        <begin position="283"/>
        <end position="303"/>
    </location>
</feature>
<keyword evidence="1" id="KW-0812">Transmembrane</keyword>
<gene>
    <name evidence="2" type="ORF">H6P81_008545</name>
</gene>
<sequence length="321" mass="36168">MPSMASLLACHSPVMSPAKALFPKASFRGTPKGLNLKSHLKPSIFPLRTLTSDRNFPLHVCYSTFNKQNSESLESEKINGSGKERDWTTSILIFGFWAGLMYYVFMLAPNQTPSQDMYFLQKLCFLKGNDGFRMNEVLVSLWYIMAFWPLVYTMLLIPSGRSSNSKTPVWPFLMLSCFGGAYALIPYFVLWKPPPPTVKESDLESWPLKFLESKITAAVVLAAGLALITYAGLAGGDMWKEFFQYFRESKLIHITSLDFSLLSAFSTFWVYNDMTARKGYEKGSWLLPLSLLPYLGPALYLLLRPPLSTSSIASSVKDEND</sequence>
<feature type="transmembrane region" description="Helical" evidence="1">
    <location>
        <begin position="215"/>
        <end position="239"/>
    </location>
</feature>
<dbReference type="GO" id="GO:0005886">
    <property type="term" value="C:plasma membrane"/>
    <property type="evidence" value="ECO:0007669"/>
    <property type="project" value="UniProtKB-SubCell"/>
</dbReference>
<feature type="transmembrane region" description="Helical" evidence="1">
    <location>
        <begin position="251"/>
        <end position="271"/>
    </location>
</feature>